<accession>A0A7J7LN48</accession>
<keyword evidence="1" id="KW-1133">Transmembrane helix</keyword>
<dbReference type="InterPro" id="IPR017850">
    <property type="entry name" value="Alkaline_phosphatase_core_sf"/>
</dbReference>
<dbReference type="PANTHER" id="PTHR23072:SF0">
    <property type="entry name" value="GPI ETHANOLAMINE PHOSPHATE TRANSFERASE 2"/>
    <property type="match status" value="1"/>
</dbReference>
<comment type="caution">
    <text evidence="2">The sequence shown here is derived from an EMBL/GenBank/DDBJ whole genome shotgun (WGS) entry which is preliminary data.</text>
</comment>
<protein>
    <submittedName>
        <fullName evidence="2">Uncharacterized protein</fullName>
    </submittedName>
</protein>
<dbReference type="GO" id="GO:0006506">
    <property type="term" value="P:GPI anchor biosynthetic process"/>
    <property type="evidence" value="ECO:0007669"/>
    <property type="project" value="InterPro"/>
</dbReference>
<dbReference type="AlphaFoldDB" id="A0A7J7LN48"/>
<feature type="transmembrane region" description="Helical" evidence="1">
    <location>
        <begin position="159"/>
        <end position="181"/>
    </location>
</feature>
<dbReference type="InterPro" id="IPR039527">
    <property type="entry name" value="PIGG/GPI7"/>
</dbReference>
<dbReference type="SUPFAM" id="SSF53649">
    <property type="entry name" value="Alkaline phosphatase-like"/>
    <property type="match status" value="1"/>
</dbReference>
<evidence type="ECO:0000313" key="2">
    <source>
        <dbReference type="EMBL" id="KAF6144053.1"/>
    </source>
</evidence>
<keyword evidence="1" id="KW-0812">Transmembrane</keyword>
<dbReference type="Proteomes" id="UP000541444">
    <property type="component" value="Unassembled WGS sequence"/>
</dbReference>
<name>A0A7J7LN48_9MAGN</name>
<reference evidence="2 3" key="1">
    <citation type="journal article" date="2020" name="IScience">
        <title>Genome Sequencing of the Endangered Kingdonia uniflora (Circaeasteraceae, Ranunculales) Reveals Potential Mechanisms of Evolutionary Specialization.</title>
        <authorList>
            <person name="Sun Y."/>
            <person name="Deng T."/>
            <person name="Zhang A."/>
            <person name="Moore M.J."/>
            <person name="Landis J.B."/>
            <person name="Lin N."/>
            <person name="Zhang H."/>
            <person name="Zhang X."/>
            <person name="Huang J."/>
            <person name="Zhang X."/>
            <person name="Sun H."/>
            <person name="Wang H."/>
        </authorList>
    </citation>
    <scope>NUCLEOTIDE SEQUENCE [LARGE SCALE GENOMIC DNA]</scope>
    <source>
        <strain evidence="2">TB1705</strain>
        <tissue evidence="2">Leaf</tissue>
    </source>
</reference>
<dbReference type="GO" id="GO:0051267">
    <property type="term" value="F:CP2 mannose-ethanolamine phosphotransferase activity"/>
    <property type="evidence" value="ECO:0007669"/>
    <property type="project" value="TreeGrafter"/>
</dbReference>
<organism evidence="2 3">
    <name type="scientific">Kingdonia uniflora</name>
    <dbReference type="NCBI Taxonomy" id="39325"/>
    <lineage>
        <taxon>Eukaryota</taxon>
        <taxon>Viridiplantae</taxon>
        <taxon>Streptophyta</taxon>
        <taxon>Embryophyta</taxon>
        <taxon>Tracheophyta</taxon>
        <taxon>Spermatophyta</taxon>
        <taxon>Magnoliopsida</taxon>
        <taxon>Ranunculales</taxon>
        <taxon>Circaeasteraceae</taxon>
        <taxon>Kingdonia</taxon>
    </lineage>
</organism>
<proteinExistence type="predicted"/>
<evidence type="ECO:0000256" key="1">
    <source>
        <dbReference type="SAM" id="Phobius"/>
    </source>
</evidence>
<gene>
    <name evidence="2" type="ORF">GIB67_001849</name>
</gene>
<sequence>MVVSDHGMTYNGNHGGSSYEETDSLALFIGMESKLPQDVSATYNVASQVDMAPTVALHFGVPIPRNSIGVLIPETSYFLTDGQSLRALELNSWQLLRLLEAQLPGLLCGMHSSWRSQEGQDFRSNSSGDYRDTVTAYYEFLNTASEWLSRRATDKSSDLLVFGIAAMLVSCVIFLSILFWLCQEERLRQGQSSRIR</sequence>
<dbReference type="EMBL" id="JACGCM010002154">
    <property type="protein sequence ID" value="KAF6144053.1"/>
    <property type="molecule type" value="Genomic_DNA"/>
</dbReference>
<evidence type="ECO:0000313" key="3">
    <source>
        <dbReference type="Proteomes" id="UP000541444"/>
    </source>
</evidence>
<dbReference type="Gene3D" id="3.40.720.10">
    <property type="entry name" value="Alkaline Phosphatase, subunit A"/>
    <property type="match status" value="1"/>
</dbReference>
<dbReference type="OrthoDB" id="272139at2759"/>
<keyword evidence="3" id="KW-1185">Reference proteome</keyword>
<keyword evidence="1" id="KW-0472">Membrane</keyword>
<dbReference type="GO" id="GO:0005789">
    <property type="term" value="C:endoplasmic reticulum membrane"/>
    <property type="evidence" value="ECO:0007669"/>
    <property type="project" value="TreeGrafter"/>
</dbReference>
<dbReference type="PANTHER" id="PTHR23072">
    <property type="entry name" value="PHOSPHATIDYLINOSITOL GLYCAN-RELATED"/>
    <property type="match status" value="1"/>
</dbReference>